<reference evidence="2 3" key="1">
    <citation type="journal article" date="2007" name="Nature">
        <title>Evolution of genes and genomes on the Drosophila phylogeny.</title>
        <authorList>
            <consortium name="Drosophila 12 Genomes Consortium"/>
            <person name="Clark A.G."/>
            <person name="Eisen M.B."/>
            <person name="Smith D.R."/>
            <person name="Bergman C.M."/>
            <person name="Oliver B."/>
            <person name="Markow T.A."/>
            <person name="Kaufman T.C."/>
            <person name="Kellis M."/>
            <person name="Gelbart W."/>
            <person name="Iyer V.N."/>
            <person name="Pollard D.A."/>
            <person name="Sackton T.B."/>
            <person name="Larracuente A.M."/>
            <person name="Singh N.D."/>
            <person name="Abad J.P."/>
            <person name="Abt D.N."/>
            <person name="Adryan B."/>
            <person name="Aguade M."/>
            <person name="Akashi H."/>
            <person name="Anderson W.W."/>
            <person name="Aquadro C.F."/>
            <person name="Ardell D.H."/>
            <person name="Arguello R."/>
            <person name="Artieri C.G."/>
            <person name="Barbash D.A."/>
            <person name="Barker D."/>
            <person name="Barsanti P."/>
            <person name="Batterham P."/>
            <person name="Batzoglou S."/>
            <person name="Begun D."/>
            <person name="Bhutkar A."/>
            <person name="Blanco E."/>
            <person name="Bosak S.A."/>
            <person name="Bradley R.K."/>
            <person name="Brand A.D."/>
            <person name="Brent M.R."/>
            <person name="Brooks A.N."/>
            <person name="Brown R.H."/>
            <person name="Butlin R.K."/>
            <person name="Caggese C."/>
            <person name="Calvi B.R."/>
            <person name="Bernardo de Carvalho A."/>
            <person name="Caspi A."/>
            <person name="Castrezana S."/>
            <person name="Celniker S.E."/>
            <person name="Chang J.L."/>
            <person name="Chapple C."/>
            <person name="Chatterji S."/>
            <person name="Chinwalla A."/>
            <person name="Civetta A."/>
            <person name="Clifton S.W."/>
            <person name="Comeron J.M."/>
            <person name="Costello J.C."/>
            <person name="Coyne J.A."/>
            <person name="Daub J."/>
            <person name="David R.G."/>
            <person name="Delcher A.L."/>
            <person name="Delehaunty K."/>
            <person name="Do C.B."/>
            <person name="Ebling H."/>
            <person name="Edwards K."/>
            <person name="Eickbush T."/>
            <person name="Evans J.D."/>
            <person name="Filipski A."/>
            <person name="Findeiss S."/>
            <person name="Freyhult E."/>
            <person name="Fulton L."/>
            <person name="Fulton R."/>
            <person name="Garcia A.C."/>
            <person name="Gardiner A."/>
            <person name="Garfield D.A."/>
            <person name="Garvin B.E."/>
            <person name="Gibson G."/>
            <person name="Gilbert D."/>
            <person name="Gnerre S."/>
            <person name="Godfrey J."/>
            <person name="Good R."/>
            <person name="Gotea V."/>
            <person name="Gravely B."/>
            <person name="Greenberg A.J."/>
            <person name="Griffiths-Jones S."/>
            <person name="Gross S."/>
            <person name="Guigo R."/>
            <person name="Gustafson E.A."/>
            <person name="Haerty W."/>
            <person name="Hahn M.W."/>
            <person name="Halligan D.L."/>
            <person name="Halpern A.L."/>
            <person name="Halter G.M."/>
            <person name="Han M.V."/>
            <person name="Heger A."/>
            <person name="Hillier L."/>
            <person name="Hinrichs A.S."/>
            <person name="Holmes I."/>
            <person name="Hoskins R.A."/>
            <person name="Hubisz M.J."/>
            <person name="Hultmark D."/>
            <person name="Huntley M.A."/>
            <person name="Jaffe D.B."/>
            <person name="Jagadeeshan S."/>
            <person name="Jeck W.R."/>
            <person name="Johnson J."/>
            <person name="Jones C.D."/>
            <person name="Jordan W.C."/>
            <person name="Karpen G.H."/>
            <person name="Kataoka E."/>
            <person name="Keightley P.D."/>
            <person name="Kheradpour P."/>
            <person name="Kirkness E.F."/>
            <person name="Koerich L.B."/>
            <person name="Kristiansen K."/>
            <person name="Kudrna D."/>
            <person name="Kulathinal R.J."/>
            <person name="Kumar S."/>
            <person name="Kwok R."/>
            <person name="Lander E."/>
            <person name="Langley C.H."/>
            <person name="Lapoint R."/>
            <person name="Lazzaro B.P."/>
            <person name="Lee S.J."/>
            <person name="Levesque L."/>
            <person name="Li R."/>
            <person name="Lin C.F."/>
            <person name="Lin M.F."/>
            <person name="Lindblad-Toh K."/>
            <person name="Llopart A."/>
            <person name="Long M."/>
            <person name="Low L."/>
            <person name="Lozovsky E."/>
            <person name="Lu J."/>
            <person name="Luo M."/>
            <person name="Machado C.A."/>
            <person name="Makalowski W."/>
            <person name="Marzo M."/>
            <person name="Matsuda M."/>
            <person name="Matzkin L."/>
            <person name="McAllister B."/>
            <person name="McBride C.S."/>
            <person name="McKernan B."/>
            <person name="McKernan K."/>
            <person name="Mendez-Lago M."/>
            <person name="Minx P."/>
            <person name="Mollenhauer M.U."/>
            <person name="Montooth K."/>
            <person name="Mount S.M."/>
            <person name="Mu X."/>
            <person name="Myers E."/>
            <person name="Negre B."/>
            <person name="Newfeld S."/>
            <person name="Nielsen R."/>
            <person name="Noor M.A."/>
            <person name="O'Grady P."/>
            <person name="Pachter L."/>
            <person name="Papaceit M."/>
            <person name="Parisi M.J."/>
            <person name="Parisi M."/>
            <person name="Parts L."/>
            <person name="Pedersen J.S."/>
            <person name="Pesole G."/>
            <person name="Phillippy A.M."/>
            <person name="Ponting C.P."/>
            <person name="Pop M."/>
            <person name="Porcelli D."/>
            <person name="Powell J.R."/>
            <person name="Prohaska S."/>
            <person name="Pruitt K."/>
            <person name="Puig M."/>
            <person name="Quesneville H."/>
            <person name="Ram K.R."/>
            <person name="Rand D."/>
            <person name="Rasmussen M.D."/>
            <person name="Reed L.K."/>
            <person name="Reenan R."/>
            <person name="Reily A."/>
            <person name="Remington K.A."/>
            <person name="Rieger T.T."/>
            <person name="Ritchie M.G."/>
            <person name="Robin C."/>
            <person name="Rogers Y.H."/>
            <person name="Rohde C."/>
            <person name="Rozas J."/>
            <person name="Rubenfield M.J."/>
            <person name="Ruiz A."/>
            <person name="Russo S."/>
            <person name="Salzberg S.L."/>
            <person name="Sanchez-Gracia A."/>
            <person name="Saranga D.J."/>
            <person name="Sato H."/>
            <person name="Schaeffer S.W."/>
            <person name="Schatz M.C."/>
            <person name="Schlenke T."/>
            <person name="Schwartz R."/>
            <person name="Segarra C."/>
            <person name="Singh R.S."/>
            <person name="Sirot L."/>
            <person name="Sirota M."/>
            <person name="Sisneros N.B."/>
            <person name="Smith C.D."/>
            <person name="Smith T.F."/>
            <person name="Spieth J."/>
            <person name="Stage D.E."/>
            <person name="Stark A."/>
            <person name="Stephan W."/>
            <person name="Strausberg R.L."/>
            <person name="Strempel S."/>
            <person name="Sturgill D."/>
            <person name="Sutton G."/>
            <person name="Sutton G.G."/>
            <person name="Tao W."/>
            <person name="Teichmann S."/>
            <person name="Tobari Y.N."/>
            <person name="Tomimura Y."/>
            <person name="Tsolas J.M."/>
            <person name="Valente V.L."/>
            <person name="Venter E."/>
            <person name="Venter J.C."/>
            <person name="Vicario S."/>
            <person name="Vieira F.G."/>
            <person name="Vilella A.J."/>
            <person name="Villasante A."/>
            <person name="Walenz B."/>
            <person name="Wang J."/>
            <person name="Wasserman M."/>
            <person name="Watts T."/>
            <person name="Wilson D."/>
            <person name="Wilson R.K."/>
            <person name="Wing R.A."/>
            <person name="Wolfner M.F."/>
            <person name="Wong A."/>
            <person name="Wong G.K."/>
            <person name="Wu C.I."/>
            <person name="Wu G."/>
            <person name="Yamamoto D."/>
            <person name="Yang H.P."/>
            <person name="Yang S.P."/>
            <person name="Yorke J.A."/>
            <person name="Yoshida K."/>
            <person name="Zdobnov E."/>
            <person name="Zhang P."/>
            <person name="Zhang Y."/>
            <person name="Zimin A.V."/>
            <person name="Baldwin J."/>
            <person name="Abdouelleil A."/>
            <person name="Abdulkadir J."/>
            <person name="Abebe A."/>
            <person name="Abera B."/>
            <person name="Abreu J."/>
            <person name="Acer S.C."/>
            <person name="Aftuck L."/>
            <person name="Alexander A."/>
            <person name="An P."/>
            <person name="Anderson E."/>
            <person name="Anderson S."/>
            <person name="Arachi H."/>
            <person name="Azer M."/>
            <person name="Bachantsang P."/>
            <person name="Barry A."/>
            <person name="Bayul T."/>
            <person name="Berlin A."/>
            <person name="Bessette D."/>
            <person name="Bloom T."/>
            <person name="Blye J."/>
            <person name="Boguslavskiy L."/>
            <person name="Bonnet C."/>
            <person name="Boukhgalter B."/>
            <person name="Bourzgui I."/>
            <person name="Brown A."/>
            <person name="Cahill P."/>
            <person name="Channer S."/>
            <person name="Cheshatsang Y."/>
            <person name="Chuda L."/>
            <person name="Citroen M."/>
            <person name="Collymore A."/>
            <person name="Cooke P."/>
            <person name="Costello M."/>
            <person name="D'Aco K."/>
            <person name="Daza R."/>
            <person name="De Haan G."/>
            <person name="DeGray S."/>
            <person name="DeMaso C."/>
            <person name="Dhargay N."/>
            <person name="Dooley K."/>
            <person name="Dooley E."/>
            <person name="Doricent M."/>
            <person name="Dorje P."/>
            <person name="Dorjee K."/>
            <person name="Dupes A."/>
            <person name="Elong R."/>
            <person name="Falk J."/>
            <person name="Farina A."/>
            <person name="Faro S."/>
            <person name="Ferguson D."/>
            <person name="Fisher S."/>
            <person name="Foley C.D."/>
            <person name="Franke A."/>
            <person name="Friedrich D."/>
            <person name="Gadbois L."/>
            <person name="Gearin G."/>
            <person name="Gearin C.R."/>
            <person name="Giannoukos G."/>
            <person name="Goode T."/>
            <person name="Graham J."/>
            <person name="Grandbois E."/>
            <person name="Grewal S."/>
            <person name="Gyaltsen K."/>
            <person name="Hafez N."/>
            <person name="Hagos B."/>
            <person name="Hall J."/>
            <person name="Henson C."/>
            <person name="Hollinger A."/>
            <person name="Honan T."/>
            <person name="Huard M.D."/>
            <person name="Hughes L."/>
            <person name="Hurhula B."/>
            <person name="Husby M.E."/>
            <person name="Kamat A."/>
            <person name="Kanga B."/>
            <person name="Kashin S."/>
            <person name="Khazanovich D."/>
            <person name="Kisner P."/>
            <person name="Lance K."/>
            <person name="Lara M."/>
            <person name="Lee W."/>
            <person name="Lennon N."/>
            <person name="Letendre F."/>
            <person name="LeVine R."/>
            <person name="Lipovsky A."/>
            <person name="Liu X."/>
            <person name="Liu J."/>
            <person name="Liu S."/>
            <person name="Lokyitsang T."/>
            <person name="Lokyitsang Y."/>
            <person name="Lubonja R."/>
            <person name="Lui A."/>
            <person name="MacDonald P."/>
            <person name="Magnisalis V."/>
            <person name="Maru K."/>
            <person name="Matthews C."/>
            <person name="McCusker W."/>
            <person name="McDonough S."/>
            <person name="Mehta T."/>
            <person name="Meldrim J."/>
            <person name="Meneus L."/>
            <person name="Mihai O."/>
            <person name="Mihalev A."/>
            <person name="Mihova T."/>
            <person name="Mittelman R."/>
            <person name="Mlenga V."/>
            <person name="Montmayeur A."/>
            <person name="Mulrain L."/>
            <person name="Navidi A."/>
            <person name="Naylor J."/>
            <person name="Negash T."/>
            <person name="Nguyen T."/>
            <person name="Nguyen N."/>
            <person name="Nicol R."/>
            <person name="Norbu C."/>
            <person name="Norbu N."/>
            <person name="Novod N."/>
            <person name="O'Neill B."/>
            <person name="Osman S."/>
            <person name="Markiewicz E."/>
            <person name="Oyono O.L."/>
            <person name="Patti C."/>
            <person name="Phunkhang P."/>
            <person name="Pierre F."/>
            <person name="Priest M."/>
            <person name="Raghuraman S."/>
            <person name="Rege F."/>
            <person name="Reyes R."/>
            <person name="Rise C."/>
            <person name="Rogov P."/>
            <person name="Ross K."/>
            <person name="Ryan E."/>
            <person name="Settipalli S."/>
            <person name="Shea T."/>
            <person name="Sherpa N."/>
            <person name="Shi L."/>
            <person name="Shih D."/>
            <person name="Sparrow T."/>
            <person name="Spaulding J."/>
            <person name="Stalker J."/>
            <person name="Stange-Thomann N."/>
            <person name="Stavropoulos S."/>
            <person name="Stone C."/>
            <person name="Strader C."/>
            <person name="Tesfaye S."/>
            <person name="Thomson T."/>
            <person name="Thoulutsang Y."/>
            <person name="Thoulutsang D."/>
            <person name="Topham K."/>
            <person name="Topping I."/>
            <person name="Tsamla T."/>
            <person name="Vassiliev H."/>
            <person name="Vo A."/>
            <person name="Wangchuk T."/>
            <person name="Wangdi T."/>
            <person name="Weiand M."/>
            <person name="Wilkinson J."/>
            <person name="Wilson A."/>
            <person name="Yadav S."/>
            <person name="Young G."/>
            <person name="Yu Q."/>
            <person name="Zembek L."/>
            <person name="Zhong D."/>
            <person name="Zimmer A."/>
            <person name="Zwirko Z."/>
            <person name="Jaffe D.B."/>
            <person name="Alvarez P."/>
            <person name="Brockman W."/>
            <person name="Butler J."/>
            <person name="Chin C."/>
            <person name="Gnerre S."/>
            <person name="Grabherr M."/>
            <person name="Kleber M."/>
            <person name="Mauceli E."/>
            <person name="MacCallum I."/>
        </authorList>
    </citation>
    <scope>NUCLEOTIDE SEQUENCE [LARGE SCALE GENOMIC DNA]</scope>
    <source>
        <strain evidence="3">MSH-3 / Tucson 14011-0111.49</strain>
    </source>
</reference>
<dbReference type="EMBL" id="CH479196">
    <property type="protein sequence ID" value="EDW27561.1"/>
    <property type="molecule type" value="Genomic_DNA"/>
</dbReference>
<proteinExistence type="predicted"/>
<dbReference type="Pfam" id="PF16007">
    <property type="entry name" value="DUF4777"/>
    <property type="match status" value="1"/>
</dbReference>
<dbReference type="OMA" id="MKLEYHP"/>
<dbReference type="InterPro" id="IPR031957">
    <property type="entry name" value="DUF4777"/>
</dbReference>
<sequence>MKLEYHPDMTVSRFSRFSAQVIPVVASFQEPATLEDIFEEVNRRNKPKPEDWRFWNGVAEKLDMAVMRGYVREHHGLYSVVRPFRDLPSVDHNGNSRGC</sequence>
<evidence type="ECO:0000313" key="2">
    <source>
        <dbReference type="EMBL" id="EDW27561.1"/>
    </source>
</evidence>
<name>B4GXT4_DROPE</name>
<accession>B4GXT4</accession>
<dbReference type="HOGENOM" id="CLU_2322823_0_0_1"/>
<evidence type="ECO:0000313" key="3">
    <source>
        <dbReference type="Proteomes" id="UP000008744"/>
    </source>
</evidence>
<dbReference type="AlphaFoldDB" id="B4GXT4"/>
<evidence type="ECO:0000259" key="1">
    <source>
        <dbReference type="Pfam" id="PF16007"/>
    </source>
</evidence>
<gene>
    <name evidence="2" type="primary">Dper\GL20346</name>
    <name evidence="2" type="ORF">Dper_GL20346</name>
</gene>
<feature type="domain" description="DUF4777" evidence="1">
    <location>
        <begin position="18"/>
        <end position="80"/>
    </location>
</feature>
<keyword evidence="3" id="KW-1185">Reference proteome</keyword>
<dbReference type="Proteomes" id="UP000008744">
    <property type="component" value="Unassembled WGS sequence"/>
</dbReference>
<organism evidence="3">
    <name type="scientific">Drosophila persimilis</name>
    <name type="common">Fruit fly</name>
    <dbReference type="NCBI Taxonomy" id="7234"/>
    <lineage>
        <taxon>Eukaryota</taxon>
        <taxon>Metazoa</taxon>
        <taxon>Ecdysozoa</taxon>
        <taxon>Arthropoda</taxon>
        <taxon>Hexapoda</taxon>
        <taxon>Insecta</taxon>
        <taxon>Pterygota</taxon>
        <taxon>Neoptera</taxon>
        <taxon>Endopterygota</taxon>
        <taxon>Diptera</taxon>
        <taxon>Brachycera</taxon>
        <taxon>Muscomorpha</taxon>
        <taxon>Ephydroidea</taxon>
        <taxon>Drosophilidae</taxon>
        <taxon>Drosophila</taxon>
        <taxon>Sophophora</taxon>
    </lineage>
</organism>
<protein>
    <submittedName>
        <fullName evidence="2">GL20346</fullName>
    </submittedName>
</protein>